<evidence type="ECO:0000313" key="12">
    <source>
        <dbReference type="EMBL" id="KPQ30446.1"/>
    </source>
</evidence>
<feature type="site" description="Important for beta-aspartyl-AMP intermediate formation" evidence="10">
    <location>
        <position position="374"/>
    </location>
</feature>
<dbReference type="CDD" id="cd01991">
    <property type="entry name" value="Asn_synthase_B_C"/>
    <property type="match status" value="1"/>
</dbReference>
<keyword evidence="4 9" id="KW-0547">Nucleotide-binding</keyword>
<keyword evidence="5 9" id="KW-0067">ATP-binding</keyword>
<dbReference type="InterPro" id="IPR051786">
    <property type="entry name" value="ASN_synthetase/amidase"/>
</dbReference>
<dbReference type="InterPro" id="IPR014729">
    <property type="entry name" value="Rossmann-like_a/b/a_fold"/>
</dbReference>
<dbReference type="EC" id="6.3.5.4" evidence="3"/>
<protein>
    <recommendedName>
        <fullName evidence="3">asparagine synthase (glutamine-hydrolyzing)</fullName>
        <ecNumber evidence="3">6.3.5.4</ecNumber>
    </recommendedName>
</protein>
<dbReference type="Gene3D" id="3.40.50.620">
    <property type="entry name" value="HUPs"/>
    <property type="match status" value="1"/>
</dbReference>
<keyword evidence="6 8" id="KW-0315">Glutamine amidotransferase</keyword>
<evidence type="ECO:0000256" key="5">
    <source>
        <dbReference type="ARBA" id="ARBA00022840"/>
    </source>
</evidence>
<dbReference type="InterPro" id="IPR006426">
    <property type="entry name" value="Asn_synth_AEB"/>
</dbReference>
<name>A0A0P8BPX6_9GAMM</name>
<feature type="binding site" evidence="9">
    <location>
        <begin position="372"/>
        <end position="373"/>
    </location>
    <ligand>
        <name>ATP</name>
        <dbReference type="ChEBI" id="CHEBI:30616"/>
    </ligand>
</feature>
<dbReference type="Gene3D" id="3.60.20.10">
    <property type="entry name" value="Glutamine Phosphoribosylpyrophosphate, subunit 1, domain 1"/>
    <property type="match status" value="1"/>
</dbReference>
<evidence type="ECO:0000313" key="13">
    <source>
        <dbReference type="Proteomes" id="UP000050416"/>
    </source>
</evidence>
<dbReference type="GO" id="GO:0005829">
    <property type="term" value="C:cytosol"/>
    <property type="evidence" value="ECO:0007669"/>
    <property type="project" value="TreeGrafter"/>
</dbReference>
<evidence type="ECO:0000259" key="11">
    <source>
        <dbReference type="PROSITE" id="PS51278"/>
    </source>
</evidence>
<dbReference type="InterPro" id="IPR017932">
    <property type="entry name" value="GATase_2_dom"/>
</dbReference>
<evidence type="ECO:0000256" key="4">
    <source>
        <dbReference type="ARBA" id="ARBA00022741"/>
    </source>
</evidence>
<evidence type="ECO:0000256" key="8">
    <source>
        <dbReference type="PIRSR" id="PIRSR001589-1"/>
    </source>
</evidence>
<evidence type="ECO:0000256" key="6">
    <source>
        <dbReference type="ARBA" id="ARBA00022962"/>
    </source>
</evidence>
<dbReference type="STRING" id="1305731.GCA_000934705_01373"/>
<dbReference type="GO" id="GO:0005524">
    <property type="term" value="F:ATP binding"/>
    <property type="evidence" value="ECO:0007669"/>
    <property type="project" value="UniProtKB-KW"/>
</dbReference>
<dbReference type="GO" id="GO:0006529">
    <property type="term" value="P:asparagine biosynthetic process"/>
    <property type="evidence" value="ECO:0007669"/>
    <property type="project" value="UniProtKB-KW"/>
</dbReference>
<feature type="active site" description="For GATase activity" evidence="8">
    <location>
        <position position="2"/>
    </location>
</feature>
<comment type="pathway">
    <text evidence="1">Amino-acid biosynthesis; L-asparagine biosynthesis; L-asparagine from L-aspartate (L-Gln route): step 1/1.</text>
</comment>
<feature type="domain" description="Glutamine amidotransferase type-2" evidence="11">
    <location>
        <begin position="2"/>
        <end position="216"/>
    </location>
</feature>
<dbReference type="PANTHER" id="PTHR43284:SF1">
    <property type="entry name" value="ASPARAGINE SYNTHETASE"/>
    <property type="match status" value="1"/>
</dbReference>
<dbReference type="Pfam" id="PF13522">
    <property type="entry name" value="GATase_6"/>
    <property type="match status" value="1"/>
</dbReference>
<organism evidence="12 13">
    <name type="scientific">Marinobacter excellens HL-55</name>
    <dbReference type="NCBI Taxonomy" id="1305731"/>
    <lineage>
        <taxon>Bacteria</taxon>
        <taxon>Pseudomonadati</taxon>
        <taxon>Pseudomonadota</taxon>
        <taxon>Gammaproteobacteria</taxon>
        <taxon>Pseudomonadales</taxon>
        <taxon>Marinobacteraceae</taxon>
        <taxon>Marinobacter</taxon>
    </lineage>
</organism>
<dbReference type="Pfam" id="PF00733">
    <property type="entry name" value="Asn_synthase"/>
    <property type="match status" value="1"/>
</dbReference>
<dbReference type="PANTHER" id="PTHR43284">
    <property type="entry name" value="ASPARAGINE SYNTHETASE (GLUTAMINE-HYDROLYZING)"/>
    <property type="match status" value="1"/>
</dbReference>
<evidence type="ECO:0000256" key="2">
    <source>
        <dbReference type="ARBA" id="ARBA00005752"/>
    </source>
</evidence>
<sequence length="642" mass="71529">MCGFAGFVTRTLPEDTRDILDSMGQAIVHRGPDAAGIWSNEALQVGLVHRRLSIQDLSPAGAQPMASSTGRYVIAFNGEIYNFRRLRADLESEGVSFRGHSDTEVMLAAIESWGLETSLSKFSGMFAFALVDSHKRTLVLARDRMGEKPLYYGWQGSTLLYGSELKALRVHPDWRGGVEPQALALLLRHNVIPAPWSIHPGISKLSPASLISFDLTKLTPGQCPEPSRYWQLEQCFAEQAVGSFEDCSRQLEALLGDVIEDQMVSDVPLGAFLSGGIDSSTVVALMQTRASQPVRTFSIGFDEPGFNEAEHAAEVARHLGTEHTELYVKPEDVLELVPRLPELYDEPFADSSQLPTFLVSQMTRKHVTVALSGDGGDELFCGYSRYPSVLNRWQRRFDASSLARRAAAMVPEGLAAGVIRTLVPSQRKRSRLAIGHRLKAERAMARAGDLSEFYRQSVSFWNTPECFRHPVTEGGYGLNMPLPVGVLDNSMKTLMWRDLNWYLPDDILAKVDRAAMACSLETRIPMLDPRVVSFALSLPLDYNVKDGVGKQVLRSVLYRHVPKEMVDRPKQGFAVPVGQWLRGPLRPWAESLLTASVFAKQDYLDEGVVMAYWREHLEGREDYSAELWGILMFLAWLEHTGG</sequence>
<dbReference type="SUPFAM" id="SSF56235">
    <property type="entry name" value="N-terminal nucleophile aminohydrolases (Ntn hydrolases)"/>
    <property type="match status" value="1"/>
</dbReference>
<comment type="similarity">
    <text evidence="2">Belongs to the asparagine synthetase family.</text>
</comment>
<dbReference type="PATRIC" id="fig|1305731.5.peg.3287"/>
<gene>
    <name evidence="12" type="primary">asnB</name>
    <name evidence="12" type="ORF">HLUCCX14_02495</name>
</gene>
<comment type="caution">
    <text evidence="12">The sequence shown here is derived from an EMBL/GenBank/DDBJ whole genome shotgun (WGS) entry which is preliminary data.</text>
</comment>
<dbReference type="PROSITE" id="PS51278">
    <property type="entry name" value="GATASE_TYPE_2"/>
    <property type="match status" value="1"/>
</dbReference>
<dbReference type="InterPro" id="IPR001962">
    <property type="entry name" value="Asn_synthase"/>
</dbReference>
<dbReference type="PIRSF" id="PIRSF001589">
    <property type="entry name" value="Asn_synthetase_glu-h"/>
    <property type="match status" value="1"/>
</dbReference>
<evidence type="ECO:0000256" key="7">
    <source>
        <dbReference type="ARBA" id="ARBA00048741"/>
    </source>
</evidence>
<dbReference type="InterPro" id="IPR033738">
    <property type="entry name" value="AsnB_N"/>
</dbReference>
<dbReference type="SUPFAM" id="SSF52402">
    <property type="entry name" value="Adenine nucleotide alpha hydrolases-like"/>
    <property type="match status" value="1"/>
</dbReference>
<dbReference type="OrthoDB" id="9763290at2"/>
<proteinExistence type="inferred from homology"/>
<feature type="binding site" evidence="9">
    <location>
        <position position="102"/>
    </location>
    <ligand>
        <name>L-glutamine</name>
        <dbReference type="ChEBI" id="CHEBI:58359"/>
    </ligand>
</feature>
<dbReference type="InterPro" id="IPR029055">
    <property type="entry name" value="Ntn_hydrolases_N"/>
</dbReference>
<reference evidence="12 13" key="1">
    <citation type="submission" date="2015-09" db="EMBL/GenBank/DDBJ databases">
        <title>Identification and resolution of microdiversity through metagenomic sequencing of parallel consortia.</title>
        <authorList>
            <person name="Nelson W.C."/>
            <person name="Romine M.F."/>
            <person name="Lindemann S.R."/>
        </authorList>
    </citation>
    <scope>NUCLEOTIDE SEQUENCE [LARGE SCALE GENOMIC DNA]</scope>
    <source>
        <strain evidence="12">HL-55</strain>
    </source>
</reference>
<dbReference type="EMBL" id="LJZQ01000002">
    <property type="protein sequence ID" value="KPQ30446.1"/>
    <property type="molecule type" value="Genomic_DNA"/>
</dbReference>
<evidence type="ECO:0000256" key="1">
    <source>
        <dbReference type="ARBA" id="ARBA00005187"/>
    </source>
</evidence>
<keyword evidence="8" id="KW-0061">Asparagine biosynthesis</keyword>
<evidence type="ECO:0000256" key="10">
    <source>
        <dbReference type="PIRSR" id="PIRSR001589-3"/>
    </source>
</evidence>
<dbReference type="CDD" id="cd00712">
    <property type="entry name" value="AsnB"/>
    <property type="match status" value="1"/>
</dbReference>
<evidence type="ECO:0000256" key="9">
    <source>
        <dbReference type="PIRSR" id="PIRSR001589-2"/>
    </source>
</evidence>
<comment type="catalytic activity">
    <reaction evidence="7">
        <text>L-aspartate + L-glutamine + ATP + H2O = L-asparagine + L-glutamate + AMP + diphosphate + H(+)</text>
        <dbReference type="Rhea" id="RHEA:12228"/>
        <dbReference type="ChEBI" id="CHEBI:15377"/>
        <dbReference type="ChEBI" id="CHEBI:15378"/>
        <dbReference type="ChEBI" id="CHEBI:29985"/>
        <dbReference type="ChEBI" id="CHEBI:29991"/>
        <dbReference type="ChEBI" id="CHEBI:30616"/>
        <dbReference type="ChEBI" id="CHEBI:33019"/>
        <dbReference type="ChEBI" id="CHEBI:58048"/>
        <dbReference type="ChEBI" id="CHEBI:58359"/>
        <dbReference type="ChEBI" id="CHEBI:456215"/>
        <dbReference type="EC" id="6.3.5.4"/>
    </reaction>
</comment>
<keyword evidence="8" id="KW-0028">Amino-acid biosynthesis</keyword>
<feature type="binding site" evidence="9">
    <location>
        <position position="299"/>
    </location>
    <ligand>
        <name>ATP</name>
        <dbReference type="ChEBI" id="CHEBI:30616"/>
    </ligand>
</feature>
<keyword evidence="12" id="KW-0436">Ligase</keyword>
<evidence type="ECO:0000256" key="3">
    <source>
        <dbReference type="ARBA" id="ARBA00012737"/>
    </source>
</evidence>
<dbReference type="GO" id="GO:0004066">
    <property type="term" value="F:asparagine synthase (glutamine-hydrolyzing) activity"/>
    <property type="evidence" value="ECO:0007669"/>
    <property type="project" value="UniProtKB-EC"/>
</dbReference>
<accession>A0A0P8BPX6</accession>
<dbReference type="NCBIfam" id="TIGR01536">
    <property type="entry name" value="asn_synth_AEB"/>
    <property type="match status" value="1"/>
</dbReference>
<dbReference type="Proteomes" id="UP000050416">
    <property type="component" value="Unassembled WGS sequence"/>
</dbReference>
<dbReference type="AlphaFoldDB" id="A0A0P8BPX6"/>